<protein>
    <submittedName>
        <fullName evidence="1">Uncharacterized protein</fullName>
    </submittedName>
</protein>
<keyword evidence="2" id="KW-1185">Reference proteome</keyword>
<dbReference type="KEGG" id="kan:IMCC3317_00120"/>
<dbReference type="OrthoDB" id="1248892at2"/>
<proteinExistence type="predicted"/>
<organism evidence="1 2">
    <name type="scientific">Kordia antarctica</name>
    <dbReference type="NCBI Taxonomy" id="1218801"/>
    <lineage>
        <taxon>Bacteria</taxon>
        <taxon>Pseudomonadati</taxon>
        <taxon>Bacteroidota</taxon>
        <taxon>Flavobacteriia</taxon>
        <taxon>Flavobacteriales</taxon>
        <taxon>Flavobacteriaceae</taxon>
        <taxon>Kordia</taxon>
    </lineage>
</organism>
<sequence>MQKHQPRTISFVEVVIIDNWKIKVYTISREDEFNHPEFYKKAIAQLPNWLQKENSFNANHNNVGFLILHACKEGIISIVNWWVGENMLNTHVFLTEKIEEIEFTLISGDGIAPCIWELEIINFERLSWLKHILKQHENPNYTAYLEDHINTKL</sequence>
<evidence type="ECO:0000313" key="2">
    <source>
        <dbReference type="Proteomes" id="UP000464657"/>
    </source>
</evidence>
<gene>
    <name evidence="1" type="ORF">IMCC3317_00120</name>
</gene>
<evidence type="ECO:0000313" key="1">
    <source>
        <dbReference type="EMBL" id="QHI34669.1"/>
    </source>
</evidence>
<dbReference type="AlphaFoldDB" id="A0A7L4ZDK4"/>
<dbReference type="EMBL" id="CP019288">
    <property type="protein sequence ID" value="QHI34669.1"/>
    <property type="molecule type" value="Genomic_DNA"/>
</dbReference>
<dbReference type="RefSeq" id="WP_160127466.1">
    <property type="nucleotide sequence ID" value="NZ_CP019288.1"/>
</dbReference>
<reference evidence="1 2" key="1">
    <citation type="journal article" date="2013" name="Int. J. Syst. Evol. Microbiol.">
        <title>Kordia antarctica sp. nov., isolated from Antarctic seawater.</title>
        <authorList>
            <person name="Baek K."/>
            <person name="Choi A."/>
            <person name="Kang I."/>
            <person name="Lee K."/>
            <person name="Cho J.C."/>
        </authorList>
    </citation>
    <scope>NUCLEOTIDE SEQUENCE [LARGE SCALE GENOMIC DNA]</scope>
    <source>
        <strain evidence="1 2">IMCC3317</strain>
    </source>
</reference>
<name>A0A7L4ZDK4_9FLAO</name>
<dbReference type="Proteomes" id="UP000464657">
    <property type="component" value="Chromosome"/>
</dbReference>
<accession>A0A7L4ZDK4</accession>